<dbReference type="AlphaFoldDB" id="A0AAX6MVF7"/>
<dbReference type="GO" id="GO:0015853">
    <property type="term" value="P:adenine transport"/>
    <property type="evidence" value="ECO:0007669"/>
    <property type="project" value="TreeGrafter"/>
</dbReference>
<evidence type="ECO:0000256" key="3">
    <source>
        <dbReference type="SAM" id="MobiDB-lite"/>
    </source>
</evidence>
<keyword evidence="2" id="KW-0813">Transport</keyword>
<protein>
    <submittedName>
        <fullName evidence="5">Uncharacterized protein</fullName>
    </submittedName>
</protein>
<proteinExistence type="predicted"/>
<gene>
    <name evidence="5" type="ORF">Daesc_001762</name>
</gene>
<dbReference type="GO" id="GO:0005345">
    <property type="term" value="F:purine nucleobase transmembrane transporter activity"/>
    <property type="evidence" value="ECO:0007669"/>
    <property type="project" value="TreeGrafter"/>
</dbReference>
<feature type="region of interest" description="Disordered" evidence="3">
    <location>
        <begin position="134"/>
        <end position="174"/>
    </location>
</feature>
<feature type="transmembrane region" description="Helical" evidence="4">
    <location>
        <begin position="65"/>
        <end position="87"/>
    </location>
</feature>
<organism evidence="5 6">
    <name type="scientific">Daldinia eschscholtzii</name>
    <dbReference type="NCBI Taxonomy" id="292717"/>
    <lineage>
        <taxon>Eukaryota</taxon>
        <taxon>Fungi</taxon>
        <taxon>Dikarya</taxon>
        <taxon>Ascomycota</taxon>
        <taxon>Pezizomycotina</taxon>
        <taxon>Sordariomycetes</taxon>
        <taxon>Xylariomycetidae</taxon>
        <taxon>Xylariales</taxon>
        <taxon>Hypoxylaceae</taxon>
        <taxon>Daldinia</taxon>
    </lineage>
</organism>
<dbReference type="GO" id="GO:0015854">
    <property type="term" value="P:guanine transport"/>
    <property type="evidence" value="ECO:0007669"/>
    <property type="project" value="TreeGrafter"/>
</dbReference>
<evidence type="ECO:0000313" key="6">
    <source>
        <dbReference type="Proteomes" id="UP001369815"/>
    </source>
</evidence>
<dbReference type="InterPro" id="IPR045018">
    <property type="entry name" value="Azg-like"/>
</dbReference>
<accession>A0AAX6MVF7</accession>
<comment type="subcellular location">
    <subcellularLocation>
        <location evidence="1">Endomembrane system</location>
        <topology evidence="1">Multi-pass membrane protein</topology>
    </subcellularLocation>
</comment>
<keyword evidence="4" id="KW-1133">Transmembrane helix</keyword>
<comment type="caution">
    <text evidence="5">The sequence shown here is derived from an EMBL/GenBank/DDBJ whole genome shotgun (WGS) entry which is preliminary data.</text>
</comment>
<keyword evidence="4" id="KW-0472">Membrane</keyword>
<evidence type="ECO:0000256" key="4">
    <source>
        <dbReference type="SAM" id="Phobius"/>
    </source>
</evidence>
<dbReference type="PANTHER" id="PTHR43337:SF1">
    <property type="entry name" value="XANTHINE_URACIL PERMEASE C887.17-RELATED"/>
    <property type="match status" value="1"/>
</dbReference>
<keyword evidence="4" id="KW-0812">Transmembrane</keyword>
<dbReference type="GO" id="GO:0005886">
    <property type="term" value="C:plasma membrane"/>
    <property type="evidence" value="ECO:0007669"/>
    <property type="project" value="TreeGrafter"/>
</dbReference>
<evidence type="ECO:0000313" key="5">
    <source>
        <dbReference type="EMBL" id="KAK6956484.1"/>
    </source>
</evidence>
<dbReference type="EMBL" id="JBANMG010000002">
    <property type="protein sequence ID" value="KAK6956484.1"/>
    <property type="molecule type" value="Genomic_DNA"/>
</dbReference>
<feature type="compositionally biased region" description="Basic and acidic residues" evidence="3">
    <location>
        <begin position="148"/>
        <end position="162"/>
    </location>
</feature>
<dbReference type="GO" id="GO:0012505">
    <property type="term" value="C:endomembrane system"/>
    <property type="evidence" value="ECO:0007669"/>
    <property type="project" value="UniProtKB-SubCell"/>
</dbReference>
<reference evidence="5 6" key="1">
    <citation type="journal article" date="2024" name="Front Chem Biol">
        <title>Unveiling the potential of Daldinia eschscholtzii MFLUCC 19-0629 through bioactivity and bioinformatics studies for enhanced sustainable agriculture production.</title>
        <authorList>
            <person name="Brooks S."/>
            <person name="Weaver J.A."/>
            <person name="Klomchit A."/>
            <person name="Alharthi S.A."/>
            <person name="Onlamun T."/>
            <person name="Nurani R."/>
            <person name="Vong T.K."/>
            <person name="Alberti F."/>
            <person name="Greco C."/>
        </authorList>
    </citation>
    <scope>NUCLEOTIDE SEQUENCE [LARGE SCALE GENOMIC DNA]</scope>
    <source>
        <strain evidence="5">MFLUCC 19-0629</strain>
    </source>
</reference>
<name>A0AAX6MVF7_9PEZI</name>
<dbReference type="PANTHER" id="PTHR43337">
    <property type="entry name" value="XANTHINE/URACIL PERMEASE C887.17-RELATED"/>
    <property type="match status" value="1"/>
</dbReference>
<evidence type="ECO:0000256" key="2">
    <source>
        <dbReference type="ARBA" id="ARBA00022448"/>
    </source>
</evidence>
<sequence>MARFANVIDPVTEDFEGSTMAYMVDAISISIGSLLGCPPVTAFVESGAGIADGGRTGLTSMTTGLIADGLIGGICLYITLNTLVWLIEKISGGRIVPPNKAEKDRWTWRLRGGILPPWVMRLYTGKSDFLQDDTPVTESSVDVPGNEEVVKTKSKESGRGHTEASTLRVQEKST</sequence>
<evidence type="ECO:0000256" key="1">
    <source>
        <dbReference type="ARBA" id="ARBA00004127"/>
    </source>
</evidence>
<dbReference type="Proteomes" id="UP001369815">
    <property type="component" value="Unassembled WGS sequence"/>
</dbReference>
<keyword evidence="6" id="KW-1185">Reference proteome</keyword>